<organism evidence="1 2">
    <name type="scientific">Acaulospora morrowiae</name>
    <dbReference type="NCBI Taxonomy" id="94023"/>
    <lineage>
        <taxon>Eukaryota</taxon>
        <taxon>Fungi</taxon>
        <taxon>Fungi incertae sedis</taxon>
        <taxon>Mucoromycota</taxon>
        <taxon>Glomeromycotina</taxon>
        <taxon>Glomeromycetes</taxon>
        <taxon>Diversisporales</taxon>
        <taxon>Acaulosporaceae</taxon>
        <taxon>Acaulospora</taxon>
    </lineage>
</organism>
<reference evidence="1" key="1">
    <citation type="submission" date="2021-06" db="EMBL/GenBank/DDBJ databases">
        <authorList>
            <person name="Kallberg Y."/>
            <person name="Tangrot J."/>
            <person name="Rosling A."/>
        </authorList>
    </citation>
    <scope>NUCLEOTIDE SEQUENCE</scope>
    <source>
        <strain evidence="1">CL551</strain>
    </source>
</reference>
<proteinExistence type="predicted"/>
<gene>
    <name evidence="1" type="ORF">AMORRO_LOCUS18207</name>
</gene>
<comment type="caution">
    <text evidence="1">The sequence shown here is derived from an EMBL/GenBank/DDBJ whole genome shotgun (WGS) entry which is preliminary data.</text>
</comment>
<sequence>MELDQVETYKTIFNYQEQKKSEATIEPKKHVTCYNCEKKGQFAKEYKSLTK</sequence>
<evidence type="ECO:0000313" key="2">
    <source>
        <dbReference type="Proteomes" id="UP000789342"/>
    </source>
</evidence>
<dbReference type="Proteomes" id="UP000789342">
    <property type="component" value="Unassembled WGS sequence"/>
</dbReference>
<feature type="non-terminal residue" evidence="1">
    <location>
        <position position="51"/>
    </location>
</feature>
<name>A0A9N9JR00_9GLOM</name>
<keyword evidence="2" id="KW-1185">Reference proteome</keyword>
<evidence type="ECO:0000313" key="1">
    <source>
        <dbReference type="EMBL" id="CAG8791741.1"/>
    </source>
</evidence>
<dbReference type="AlphaFoldDB" id="A0A9N9JR00"/>
<accession>A0A9N9JR00</accession>
<protein>
    <submittedName>
        <fullName evidence="1">4720_t:CDS:1</fullName>
    </submittedName>
</protein>
<dbReference type="EMBL" id="CAJVPV010062271">
    <property type="protein sequence ID" value="CAG8791741.1"/>
    <property type="molecule type" value="Genomic_DNA"/>
</dbReference>